<name>A0ABV9F3C7_9SPHN</name>
<comment type="caution">
    <text evidence="2">The sequence shown here is derived from an EMBL/GenBank/DDBJ whole genome shotgun (WGS) entry which is preliminary data.</text>
</comment>
<evidence type="ECO:0000313" key="3">
    <source>
        <dbReference type="Proteomes" id="UP001595957"/>
    </source>
</evidence>
<protein>
    <submittedName>
        <fullName evidence="2">Uncharacterized protein</fullName>
    </submittedName>
</protein>
<keyword evidence="1" id="KW-1133">Transmembrane helix</keyword>
<evidence type="ECO:0000256" key="1">
    <source>
        <dbReference type="SAM" id="Phobius"/>
    </source>
</evidence>
<dbReference type="RefSeq" id="WP_257784357.1">
    <property type="nucleotide sequence ID" value="NZ_JBHSFZ010000064.1"/>
</dbReference>
<gene>
    <name evidence="2" type="ORF">ACFO3E_19525</name>
</gene>
<evidence type="ECO:0000313" key="2">
    <source>
        <dbReference type="EMBL" id="MFC4596343.1"/>
    </source>
</evidence>
<dbReference type="Proteomes" id="UP001595957">
    <property type="component" value="Unassembled WGS sequence"/>
</dbReference>
<feature type="transmembrane region" description="Helical" evidence="1">
    <location>
        <begin position="20"/>
        <end position="40"/>
    </location>
</feature>
<keyword evidence="1" id="KW-0472">Membrane</keyword>
<reference evidence="3" key="1">
    <citation type="journal article" date="2019" name="Int. J. Syst. Evol. Microbiol.">
        <title>The Global Catalogue of Microorganisms (GCM) 10K type strain sequencing project: providing services to taxonomists for standard genome sequencing and annotation.</title>
        <authorList>
            <consortium name="The Broad Institute Genomics Platform"/>
            <consortium name="The Broad Institute Genome Sequencing Center for Infectious Disease"/>
            <person name="Wu L."/>
            <person name="Ma J."/>
        </authorList>
    </citation>
    <scope>NUCLEOTIDE SEQUENCE [LARGE SCALE GENOMIC DNA]</scope>
    <source>
        <strain evidence="3">NBRC 103632</strain>
    </source>
</reference>
<dbReference type="EMBL" id="JBHSFZ010000064">
    <property type="protein sequence ID" value="MFC4596343.1"/>
    <property type="molecule type" value="Genomic_DNA"/>
</dbReference>
<sequence length="41" mass="4516">MATLPEERRDGPAFPRLQHWVIAAGLLFLITQVVPVMAGLT</sequence>
<organism evidence="2 3">
    <name type="scientific">Sphingobium tyrosinilyticum</name>
    <dbReference type="NCBI Taxonomy" id="2715436"/>
    <lineage>
        <taxon>Bacteria</taxon>
        <taxon>Pseudomonadati</taxon>
        <taxon>Pseudomonadota</taxon>
        <taxon>Alphaproteobacteria</taxon>
        <taxon>Sphingomonadales</taxon>
        <taxon>Sphingomonadaceae</taxon>
        <taxon>Sphingobium</taxon>
    </lineage>
</organism>
<proteinExistence type="predicted"/>
<keyword evidence="1" id="KW-0812">Transmembrane</keyword>
<accession>A0ABV9F3C7</accession>
<keyword evidence="3" id="KW-1185">Reference proteome</keyword>